<keyword evidence="1" id="KW-1133">Transmembrane helix</keyword>
<keyword evidence="1" id="KW-0812">Transmembrane</keyword>
<proteinExistence type="predicted"/>
<dbReference type="AlphaFoldDB" id="B3QZT0"/>
<sequence length="194" mass="23030">MKKDNLIILKQITLTSLLSSLSIVLAKINNTIPLNNSIIKFRNYDYTIKFLPLIIMSFYIPFYLSFLGSFLSETLGFFLINNHQKYTYNPIISIIIAILFGILPGLILKKKNSYLKFYIFFVLISFFYQIFNTLSFIYFNIYYYQDNNNINLWNIIGKKYILWKSLSILITTFFLTFIIKKIINSLNFFNEIIK</sequence>
<dbReference type="HOGENOM" id="CLU_109695_0_0_14"/>
<evidence type="ECO:0000313" key="3">
    <source>
        <dbReference type="Proteomes" id="UP000002020"/>
    </source>
</evidence>
<dbReference type="Pfam" id="PF12822">
    <property type="entry name" value="ECF_trnsprt"/>
    <property type="match status" value="1"/>
</dbReference>
<dbReference type="Proteomes" id="UP000002020">
    <property type="component" value="Chromosome"/>
</dbReference>
<evidence type="ECO:0000313" key="2">
    <source>
        <dbReference type="EMBL" id="CAP18467.1"/>
    </source>
</evidence>
<feature type="transmembrane region" description="Helical" evidence="1">
    <location>
        <begin position="161"/>
        <end position="179"/>
    </location>
</feature>
<feature type="transmembrane region" description="Helical" evidence="1">
    <location>
        <begin position="6"/>
        <end position="26"/>
    </location>
</feature>
<keyword evidence="1" id="KW-0472">Membrane</keyword>
<accession>B3QZT0</accession>
<dbReference type="GO" id="GO:0022857">
    <property type="term" value="F:transmembrane transporter activity"/>
    <property type="evidence" value="ECO:0007669"/>
    <property type="project" value="InterPro"/>
</dbReference>
<evidence type="ECO:0000256" key="1">
    <source>
        <dbReference type="SAM" id="Phobius"/>
    </source>
</evidence>
<dbReference type="Gene3D" id="1.10.1760.20">
    <property type="match status" value="1"/>
</dbReference>
<name>B3QZT0_PHYMT</name>
<keyword evidence="3" id="KW-1185">Reference proteome</keyword>
<gene>
    <name evidence="2" type="ordered locus">ATP_00280</name>
</gene>
<dbReference type="STRING" id="37692.ATP_00280"/>
<dbReference type="InterPro" id="IPR024529">
    <property type="entry name" value="ECF_trnsprt_substrate-spec"/>
</dbReference>
<reference evidence="2 3" key="1">
    <citation type="journal article" date="2008" name="BMC Genomics">
        <title>The linear chromosome of the plant-pathogenic mycoplasma 'Candidatus Phytoplasma mali'.</title>
        <authorList>
            <person name="Kube M."/>
            <person name="Schneider B."/>
            <person name="Kuhl H."/>
            <person name="Dandekar T."/>
            <person name="Heitmann K."/>
            <person name="Migdoll A.M."/>
            <person name="Reinhardt R."/>
            <person name="Seemueller E."/>
        </authorList>
    </citation>
    <scope>NUCLEOTIDE SEQUENCE [LARGE SCALE GENOMIC DNA]</scope>
    <source>
        <strain evidence="2 3">AT</strain>
    </source>
</reference>
<dbReference type="KEGG" id="pml:ATP_00280"/>
<feature type="transmembrane region" description="Helical" evidence="1">
    <location>
        <begin position="46"/>
        <end position="66"/>
    </location>
</feature>
<organism evidence="3">
    <name type="scientific">Phytoplasma mali (strain AT)</name>
    <dbReference type="NCBI Taxonomy" id="482235"/>
    <lineage>
        <taxon>Bacteria</taxon>
        <taxon>Bacillati</taxon>
        <taxon>Mycoplasmatota</taxon>
        <taxon>Mollicutes</taxon>
        <taxon>Acholeplasmatales</taxon>
        <taxon>Acholeplasmataceae</taxon>
        <taxon>Candidatus Phytoplasma</taxon>
        <taxon>16SrX (Apple proliferation group)</taxon>
    </lineage>
</organism>
<dbReference type="EMBL" id="CU469464">
    <property type="protein sequence ID" value="CAP18467.1"/>
    <property type="molecule type" value="Genomic_DNA"/>
</dbReference>
<evidence type="ECO:0008006" key="4">
    <source>
        <dbReference type="Google" id="ProtNLM"/>
    </source>
</evidence>
<protein>
    <recommendedName>
        <fullName evidence="4">ECF transporter S component</fullName>
    </recommendedName>
</protein>
<feature type="transmembrane region" description="Helical" evidence="1">
    <location>
        <begin position="86"/>
        <end position="108"/>
    </location>
</feature>
<feature type="transmembrane region" description="Helical" evidence="1">
    <location>
        <begin position="117"/>
        <end position="141"/>
    </location>
</feature>